<name>A0A9D1EZ42_9BACT</name>
<reference evidence="1" key="1">
    <citation type="submission" date="2020-10" db="EMBL/GenBank/DDBJ databases">
        <authorList>
            <person name="Gilroy R."/>
        </authorList>
    </citation>
    <scope>NUCLEOTIDE SEQUENCE</scope>
    <source>
        <strain evidence="1">6276</strain>
    </source>
</reference>
<organism evidence="1 2">
    <name type="scientific">Candidatus Scatousia excrementigallinarum</name>
    <dbReference type="NCBI Taxonomy" id="2840935"/>
    <lineage>
        <taxon>Bacteria</taxon>
        <taxon>Candidatus Scatousia</taxon>
    </lineage>
</organism>
<dbReference type="AlphaFoldDB" id="A0A9D1EZ42"/>
<reference evidence="1" key="2">
    <citation type="journal article" date="2021" name="PeerJ">
        <title>Extensive microbial diversity within the chicken gut microbiome revealed by metagenomics and culture.</title>
        <authorList>
            <person name="Gilroy R."/>
            <person name="Ravi A."/>
            <person name="Getino M."/>
            <person name="Pursley I."/>
            <person name="Horton D.L."/>
            <person name="Alikhan N.F."/>
            <person name="Baker D."/>
            <person name="Gharbi K."/>
            <person name="Hall N."/>
            <person name="Watson M."/>
            <person name="Adriaenssens E.M."/>
            <person name="Foster-Nyarko E."/>
            <person name="Jarju S."/>
            <person name="Secka A."/>
            <person name="Antonio M."/>
            <person name="Oren A."/>
            <person name="Chaudhuri R.R."/>
            <person name="La Ragione R."/>
            <person name="Hildebrand F."/>
            <person name="Pallen M.J."/>
        </authorList>
    </citation>
    <scope>NUCLEOTIDE SEQUENCE</scope>
    <source>
        <strain evidence="1">6276</strain>
    </source>
</reference>
<accession>A0A9D1EZ42</accession>
<protein>
    <submittedName>
        <fullName evidence="1">Uncharacterized protein</fullName>
    </submittedName>
</protein>
<evidence type="ECO:0000313" key="2">
    <source>
        <dbReference type="Proteomes" id="UP000823928"/>
    </source>
</evidence>
<gene>
    <name evidence="1" type="ORF">IAC10_05820</name>
</gene>
<proteinExistence type="predicted"/>
<sequence>MINEVNINNNKNTIYNHKLIHNPYTTENFTSHVPRVLYKSVEKANIWHKYPLKLMVYSNDVGEAMRPVIGNVMARLSWIPAVSYTLLALNNGNKKDNLAKELAFQGIASFLIPFLMLKTARAGASKAIEKLPKAMKTAFAKQTAKMPEVDKFIRRFDKNNQSGYKNIAVSGMSIGVLLACVKPIDDAVKKVLNKHFA</sequence>
<dbReference type="EMBL" id="DVIU01000117">
    <property type="protein sequence ID" value="HIS36132.1"/>
    <property type="molecule type" value="Genomic_DNA"/>
</dbReference>
<comment type="caution">
    <text evidence="1">The sequence shown here is derived from an EMBL/GenBank/DDBJ whole genome shotgun (WGS) entry which is preliminary data.</text>
</comment>
<dbReference type="Proteomes" id="UP000823928">
    <property type="component" value="Unassembled WGS sequence"/>
</dbReference>
<evidence type="ECO:0000313" key="1">
    <source>
        <dbReference type="EMBL" id="HIS36132.1"/>
    </source>
</evidence>